<keyword evidence="4 6" id="KW-1133">Transmembrane helix</keyword>
<dbReference type="Proteomes" id="UP000663814">
    <property type="component" value="Unassembled WGS sequence"/>
</dbReference>
<feature type="domain" description="Polysaccharide chain length determinant N-terminal" evidence="7">
    <location>
        <begin position="10"/>
        <end position="104"/>
    </location>
</feature>
<dbReference type="InterPro" id="IPR050445">
    <property type="entry name" value="Bact_polysacc_biosynth/exp"/>
</dbReference>
<dbReference type="InterPro" id="IPR003856">
    <property type="entry name" value="LPS_length_determ_N"/>
</dbReference>
<accession>A0ABS7X405</accession>
<dbReference type="PANTHER" id="PTHR32309:SF13">
    <property type="entry name" value="FERRIC ENTEROBACTIN TRANSPORT PROTEIN FEPE"/>
    <property type="match status" value="1"/>
</dbReference>
<comment type="subcellular location">
    <subcellularLocation>
        <location evidence="1">Cell membrane</location>
        <topology evidence="1">Multi-pass membrane protein</topology>
    </subcellularLocation>
</comment>
<feature type="transmembrane region" description="Helical" evidence="6">
    <location>
        <begin position="20"/>
        <end position="42"/>
    </location>
</feature>
<evidence type="ECO:0000256" key="4">
    <source>
        <dbReference type="ARBA" id="ARBA00022989"/>
    </source>
</evidence>
<name>A0ABS7X405_9GAMM</name>
<evidence type="ECO:0000256" key="1">
    <source>
        <dbReference type="ARBA" id="ARBA00004651"/>
    </source>
</evidence>
<evidence type="ECO:0000259" key="7">
    <source>
        <dbReference type="Pfam" id="PF02706"/>
    </source>
</evidence>
<feature type="transmembrane region" description="Helical" evidence="6">
    <location>
        <begin position="277"/>
        <end position="298"/>
    </location>
</feature>
<keyword evidence="2" id="KW-1003">Cell membrane</keyword>
<organism evidence="8 9">
    <name type="scientific">Rheinheimera maricola</name>
    <dbReference type="NCBI Taxonomy" id="2793282"/>
    <lineage>
        <taxon>Bacteria</taxon>
        <taxon>Pseudomonadati</taxon>
        <taxon>Pseudomonadota</taxon>
        <taxon>Gammaproteobacteria</taxon>
        <taxon>Chromatiales</taxon>
        <taxon>Chromatiaceae</taxon>
        <taxon>Rheinheimera</taxon>
    </lineage>
</organism>
<keyword evidence="9" id="KW-1185">Reference proteome</keyword>
<evidence type="ECO:0000313" key="8">
    <source>
        <dbReference type="EMBL" id="MBZ9610293.1"/>
    </source>
</evidence>
<dbReference type="EMBL" id="JAERPS020000001">
    <property type="protein sequence ID" value="MBZ9610293.1"/>
    <property type="molecule type" value="Genomic_DNA"/>
</dbReference>
<evidence type="ECO:0000256" key="3">
    <source>
        <dbReference type="ARBA" id="ARBA00022692"/>
    </source>
</evidence>
<keyword evidence="5 6" id="KW-0472">Membrane</keyword>
<keyword evidence="3 6" id="KW-0812">Transmembrane</keyword>
<dbReference type="Pfam" id="PF02706">
    <property type="entry name" value="Wzz"/>
    <property type="match status" value="1"/>
</dbReference>
<gene>
    <name evidence="8" type="ORF">I4W93_001660</name>
</gene>
<evidence type="ECO:0000256" key="6">
    <source>
        <dbReference type="SAM" id="Phobius"/>
    </source>
</evidence>
<protein>
    <recommendedName>
        <fullName evidence="7">Polysaccharide chain length determinant N-terminal domain-containing protein</fullName>
    </recommendedName>
</protein>
<dbReference type="PANTHER" id="PTHR32309">
    <property type="entry name" value="TYROSINE-PROTEIN KINASE"/>
    <property type="match status" value="1"/>
</dbReference>
<dbReference type="RefSeq" id="WP_205310167.1">
    <property type="nucleotide sequence ID" value="NZ_JAERPS020000001.1"/>
</dbReference>
<reference evidence="8 9" key="1">
    <citation type="submission" date="2020-12" db="EMBL/GenBank/DDBJ databases">
        <authorList>
            <person name="Ruan W."/>
            <person name="Khan S.A."/>
            <person name="Jeon C.O."/>
        </authorList>
    </citation>
    <scope>NUCLEOTIDE SEQUENCE [LARGE SCALE GENOMIC DNA]</scope>
    <source>
        <strain evidence="8 9">MA-13</strain>
    </source>
</reference>
<evidence type="ECO:0000256" key="2">
    <source>
        <dbReference type="ARBA" id="ARBA00022475"/>
    </source>
</evidence>
<sequence>MNIRSDNNYEINLADIWQILWRAKIFLLGLAVITAIVSICYVRQLANIYEGKAVLVIVNKAGSSSLARLTGQLGGLASLAGINLADSGADKSKLALEIAKSREFIYRMIVEQDMLVPLMAATSWDPHTDTLYLDERLYHDGKWVRDVEFPFDAKPSRQEALKAFDEVFFLHHSKEYGTVTITFQHYSATLAAKWANAFARMLDNEMKQRDVREAQHSLQYLQKQLEKTELEALKLALYQLIEEQSKTLMLAEVSEEYVFKLIDPAVRELLPAAPKRTFIVVLAILLVQLISCFIILLVRLRQ</sequence>
<proteinExistence type="predicted"/>
<reference evidence="8 9" key="2">
    <citation type="submission" date="2021-08" db="EMBL/GenBank/DDBJ databases">
        <title>Rheinheimera aquimaris sp. nov., isolated from seawater of the East Sea in Korea.</title>
        <authorList>
            <person name="Kim K.H."/>
            <person name="Wenting R."/>
            <person name="Kim K.R."/>
            <person name="Jeon C.O."/>
        </authorList>
    </citation>
    <scope>NUCLEOTIDE SEQUENCE [LARGE SCALE GENOMIC DNA]</scope>
    <source>
        <strain evidence="8 9">MA-13</strain>
    </source>
</reference>
<comment type="caution">
    <text evidence="8">The sequence shown here is derived from an EMBL/GenBank/DDBJ whole genome shotgun (WGS) entry which is preliminary data.</text>
</comment>
<evidence type="ECO:0000256" key="5">
    <source>
        <dbReference type="ARBA" id="ARBA00023136"/>
    </source>
</evidence>
<evidence type="ECO:0000313" key="9">
    <source>
        <dbReference type="Proteomes" id="UP000663814"/>
    </source>
</evidence>